<accession>A0A1Y2BQL6</accession>
<evidence type="ECO:0000256" key="5">
    <source>
        <dbReference type="ARBA" id="ARBA00023180"/>
    </source>
</evidence>
<comment type="similarity">
    <text evidence="1">Belongs to the peptidase S28 family.</text>
</comment>
<keyword evidence="2" id="KW-0645">Protease</keyword>
<dbReference type="Gene3D" id="3.40.50.1820">
    <property type="entry name" value="alpha/beta hydrolase"/>
    <property type="match status" value="1"/>
</dbReference>
<proteinExistence type="inferred from homology"/>
<dbReference type="AlphaFoldDB" id="A0A1Y2BQL6"/>
<dbReference type="OrthoDB" id="1735038at2759"/>
<evidence type="ECO:0000313" key="6">
    <source>
        <dbReference type="EMBL" id="ORY37023.1"/>
    </source>
</evidence>
<dbReference type="GO" id="GO:0008239">
    <property type="term" value="F:dipeptidyl-peptidase activity"/>
    <property type="evidence" value="ECO:0007669"/>
    <property type="project" value="TreeGrafter"/>
</dbReference>
<keyword evidence="3" id="KW-0732">Signal</keyword>
<dbReference type="EMBL" id="MCGO01000052">
    <property type="protein sequence ID" value="ORY37023.1"/>
    <property type="molecule type" value="Genomic_DNA"/>
</dbReference>
<evidence type="ECO:0000256" key="2">
    <source>
        <dbReference type="ARBA" id="ARBA00022670"/>
    </source>
</evidence>
<evidence type="ECO:0000256" key="4">
    <source>
        <dbReference type="ARBA" id="ARBA00022801"/>
    </source>
</evidence>
<sequence length="453" mass="49835">MAICTQSLLFDASHFSPDGNAATTVSAASVAVKQQLTPHLRPLNIVDAIGQGNLPAAIAPPGLPTKQDAYYKPGGPIFFFIAGESQADDGFMTGGAGSLLSWLMPRYNGMASVEDMAEFISNFPSLFPQYKINAATRWIAIGGSYPELVYAAHASSAPVNLVEDFWQYSYAVDQGMTFESNMRFGNGNACMTGWTRAVKLFDDAITANLNNPAGLKAFKSKFWLSQVENVGDVASFVTSFMGGGVQYFETASTIGDKTTLETVCGGKLYPAFTKPKATDAELLTALQDLTIYRMKLYGVKGDSDPIVGPWFSTTPITDWSLTGPTFQSLWPYQSCNQFGYFQVGQHGKGSLIEGWPYCSEGKYSRAGTKEQTYWGGLNIEQDKILWVNGQYDPWHWLSNYNVAYDGQESMLYANATHCNDLWGPTTRWPAVSPSYSKTFWDKIFATYDKWILG</sequence>
<dbReference type="Proteomes" id="UP000193642">
    <property type="component" value="Unassembled WGS sequence"/>
</dbReference>
<dbReference type="PANTHER" id="PTHR11010">
    <property type="entry name" value="PROTEASE S28 PRO-X CARBOXYPEPTIDASE-RELATED"/>
    <property type="match status" value="1"/>
</dbReference>
<keyword evidence="7" id="KW-1185">Reference proteome</keyword>
<dbReference type="InterPro" id="IPR042269">
    <property type="entry name" value="Ser_carbopepase_S28_SKS"/>
</dbReference>
<dbReference type="GO" id="GO:0070008">
    <property type="term" value="F:serine-type exopeptidase activity"/>
    <property type="evidence" value="ECO:0007669"/>
    <property type="project" value="InterPro"/>
</dbReference>
<dbReference type="GO" id="GO:0006508">
    <property type="term" value="P:proteolysis"/>
    <property type="evidence" value="ECO:0007669"/>
    <property type="project" value="UniProtKB-KW"/>
</dbReference>
<dbReference type="Gene3D" id="1.20.120.980">
    <property type="entry name" value="Serine carboxypeptidase S28, SKS domain"/>
    <property type="match status" value="1"/>
</dbReference>
<comment type="caution">
    <text evidence="6">The sequence shown here is derived from an EMBL/GenBank/DDBJ whole genome shotgun (WGS) entry which is preliminary data.</text>
</comment>
<gene>
    <name evidence="6" type="ORF">BCR33DRAFT_769950</name>
</gene>
<dbReference type="InterPro" id="IPR029058">
    <property type="entry name" value="AB_hydrolase_fold"/>
</dbReference>
<evidence type="ECO:0000256" key="1">
    <source>
        <dbReference type="ARBA" id="ARBA00011079"/>
    </source>
</evidence>
<protein>
    <recommendedName>
        <fullName evidence="8">Peptidase S28</fullName>
    </recommendedName>
</protein>
<dbReference type="PANTHER" id="PTHR11010:SF117">
    <property type="entry name" value="SERINE PROTEASE 16"/>
    <property type="match status" value="1"/>
</dbReference>
<name>A0A1Y2BQL6_9FUNG</name>
<evidence type="ECO:0000313" key="7">
    <source>
        <dbReference type="Proteomes" id="UP000193642"/>
    </source>
</evidence>
<evidence type="ECO:0000256" key="3">
    <source>
        <dbReference type="ARBA" id="ARBA00022729"/>
    </source>
</evidence>
<reference evidence="6 7" key="1">
    <citation type="submission" date="2016-07" db="EMBL/GenBank/DDBJ databases">
        <title>Pervasive Adenine N6-methylation of Active Genes in Fungi.</title>
        <authorList>
            <consortium name="DOE Joint Genome Institute"/>
            <person name="Mondo S.J."/>
            <person name="Dannebaum R.O."/>
            <person name="Kuo R.C."/>
            <person name="Labutti K."/>
            <person name="Haridas S."/>
            <person name="Kuo A."/>
            <person name="Salamov A."/>
            <person name="Ahrendt S.R."/>
            <person name="Lipzen A."/>
            <person name="Sullivan W."/>
            <person name="Andreopoulos W.B."/>
            <person name="Clum A."/>
            <person name="Lindquist E."/>
            <person name="Daum C."/>
            <person name="Ramamoorthy G.K."/>
            <person name="Gryganskyi A."/>
            <person name="Culley D."/>
            <person name="Magnuson J.K."/>
            <person name="James T.Y."/>
            <person name="O'Malley M.A."/>
            <person name="Stajich J.E."/>
            <person name="Spatafora J.W."/>
            <person name="Visel A."/>
            <person name="Grigoriev I.V."/>
        </authorList>
    </citation>
    <scope>NUCLEOTIDE SEQUENCE [LARGE SCALE GENOMIC DNA]</scope>
    <source>
        <strain evidence="6 7">JEL800</strain>
    </source>
</reference>
<organism evidence="6 7">
    <name type="scientific">Rhizoclosmatium globosum</name>
    <dbReference type="NCBI Taxonomy" id="329046"/>
    <lineage>
        <taxon>Eukaryota</taxon>
        <taxon>Fungi</taxon>
        <taxon>Fungi incertae sedis</taxon>
        <taxon>Chytridiomycota</taxon>
        <taxon>Chytridiomycota incertae sedis</taxon>
        <taxon>Chytridiomycetes</taxon>
        <taxon>Chytridiales</taxon>
        <taxon>Chytriomycetaceae</taxon>
        <taxon>Rhizoclosmatium</taxon>
    </lineage>
</organism>
<dbReference type="InterPro" id="IPR008758">
    <property type="entry name" value="Peptidase_S28"/>
</dbReference>
<evidence type="ECO:0008006" key="8">
    <source>
        <dbReference type="Google" id="ProtNLM"/>
    </source>
</evidence>
<keyword evidence="4" id="KW-0378">Hydrolase</keyword>
<dbReference type="Pfam" id="PF05577">
    <property type="entry name" value="Peptidase_S28"/>
    <property type="match status" value="1"/>
</dbReference>
<keyword evidence="5" id="KW-0325">Glycoprotein</keyword>